<organism evidence="11 12">
    <name type="scientific">Lentinula boryana</name>
    <dbReference type="NCBI Taxonomy" id="40481"/>
    <lineage>
        <taxon>Eukaryota</taxon>
        <taxon>Fungi</taxon>
        <taxon>Dikarya</taxon>
        <taxon>Basidiomycota</taxon>
        <taxon>Agaricomycotina</taxon>
        <taxon>Agaricomycetes</taxon>
        <taxon>Agaricomycetidae</taxon>
        <taxon>Agaricales</taxon>
        <taxon>Marasmiineae</taxon>
        <taxon>Omphalotaceae</taxon>
        <taxon>Lentinula</taxon>
    </lineage>
</organism>
<accession>A0ABQ8Q613</accession>
<keyword evidence="4 9" id="KW-0812">Transmembrane</keyword>
<evidence type="ECO:0000256" key="9">
    <source>
        <dbReference type="PROSITE-ProRule" id="PRU00282"/>
    </source>
</evidence>
<feature type="compositionally biased region" description="Basic residues" evidence="10">
    <location>
        <begin position="14"/>
        <end position="24"/>
    </location>
</feature>
<feature type="repeat" description="Solcar" evidence="9">
    <location>
        <begin position="1085"/>
        <end position="1182"/>
    </location>
</feature>
<feature type="region of interest" description="Disordered" evidence="10">
    <location>
        <begin position="1"/>
        <end position="29"/>
    </location>
</feature>
<evidence type="ECO:0000256" key="4">
    <source>
        <dbReference type="ARBA" id="ARBA00022692"/>
    </source>
</evidence>
<evidence type="ECO:0000256" key="10">
    <source>
        <dbReference type="SAM" id="MobiDB-lite"/>
    </source>
</evidence>
<evidence type="ECO:0000256" key="8">
    <source>
        <dbReference type="ARBA" id="ARBA00023136"/>
    </source>
</evidence>
<dbReference type="InterPro" id="IPR050567">
    <property type="entry name" value="Mitochondrial_Carrier"/>
</dbReference>
<evidence type="ECO:0000256" key="5">
    <source>
        <dbReference type="ARBA" id="ARBA00022737"/>
    </source>
</evidence>
<comment type="subcellular location">
    <subcellularLocation>
        <location evidence="1">Mitochondrion membrane</location>
        <topology evidence="1">Multi-pass membrane protein</topology>
    </subcellularLocation>
</comment>
<keyword evidence="5" id="KW-0677">Repeat</keyword>
<name>A0ABQ8Q613_9AGAR</name>
<gene>
    <name evidence="11" type="ORF">F5050DRAFT_1904426</name>
</gene>
<evidence type="ECO:0000256" key="6">
    <source>
        <dbReference type="ARBA" id="ARBA00022989"/>
    </source>
</evidence>
<sequence length="1192" mass="133157">MEFWPEDNQIHGSSKSRRRGKGKGKAALSGTSYLEHGRLEAVTLIENKSHFKWTSPFSVFGGLKLTPGNSVEVFRPTRPPAVHIPPTSIAHRAEQGANFLRMYFPETDIGAELIRQELATDAQVVRDLKQYDPFSRNVLELLNIPDAPPTRQFIAFPTGITGSDLNICSFNSLGNNSLSESSIDLVKSFSTPILQLISTQVPTSSNAFLAARTFGSTILLRARYTPVVPYITFTEQSTITREDTGQRSSVDVKFHSRQPKVLFVNDEGCLYKRGIEDGQNTVAFRGIENPDSGDKFWKIAIAGDSEDGCLLSSSKVVHELDFRTDASALNLFDATSTNEKFTGIEDSGDNFLVSLASTERILWLDRRFPGRPLLGIKHRRNYDRTLAVHTVTIRGSHHLLMTSRKNRLITIYDVSRSNEQLLHIDNAPYSFSIDTRESRFAGDAYMNVENQHKLFRISERGRLTCVDLMQSNSDSNPTTSVASSQYSPCDSPEMLPDLGPLGAREFSQTNLRPAYEQLFPSVVDIDNQEEKNAEALYDLLDHLPSFWQRDDLPIEQILTTLRYDILFRAGEEPSNPSRADILTETVFNSARGYRTLLQGRLPIQTLIEGAAWSSNIAPIMKHFDESTTGDIGSIAEHLRSFDLEPHPDNLVQASRRQDKARELLTLDLTLSKDIFSPKPFAQSPRPLANDHGEAGPSVLFHYLQPALRRDHYSKEEPQEDHLVFPPGVGLLLQDWDAGIDPEKYIFSDPSSFDAESNLLQSKIQPVQSRETPPLHSTLPQSQMPPSIAILPVAQQTVIPPRVFAVESQSQMTELAEVEHHNLMMNTQFVDAMCIFQSNLDRVIRNCRKNGVVTFWLKSSFTYSIIQYLIKLSISTSRNKAVVTALSASCISTFAGYPLDSLKSRLQTTKTPISVPRLALTVYREEGISGFYRGLAIPLLTISFVRAASFTIYNSTKDYFKKREWLARDSIVDVSIIGGISGAMSGALISVGSTPFELVKVRRQLEFSIASSKGIHLAKAPGTLEAVRDIFRTSGIRGLYTGFRLHLTRDTTGTMLYFLEYDGMRYLLGRQRSGEQGPMPSWIPIPVSLAPFVCGSFAGVTSWALIYPLDVVKTKVQQRALAGERYRSPSETFHRLIRGPDPNNPKPFLAGVARIYRGLGVSAVRSITTHGLLWTFFDFVANYIDSLPNISDE</sequence>
<reference evidence="11" key="1">
    <citation type="submission" date="2022-08" db="EMBL/GenBank/DDBJ databases">
        <authorList>
            <consortium name="DOE Joint Genome Institute"/>
            <person name="Min B."/>
            <person name="Riley R."/>
            <person name="Sierra-Patev S."/>
            <person name="Naranjo-Ortiz M."/>
            <person name="Looney B."/>
            <person name="Konkel Z."/>
            <person name="Slot J.C."/>
            <person name="Sakamoto Y."/>
            <person name="Steenwyk J.L."/>
            <person name="Rokas A."/>
            <person name="Carro J."/>
            <person name="Camarero S."/>
            <person name="Ferreira P."/>
            <person name="Molpeceres G."/>
            <person name="Ruiz-Duenas F.J."/>
            <person name="Serrano A."/>
            <person name="Henrissat B."/>
            <person name="Drula E."/>
            <person name="Hughes K.W."/>
            <person name="Mata J.L."/>
            <person name="Ishikawa N.K."/>
            <person name="Vargas-Isla R."/>
            <person name="Ushijima S."/>
            <person name="Smith C.A."/>
            <person name="Ahrendt S."/>
            <person name="Andreopoulos W."/>
            <person name="He G."/>
            <person name="Labutti K."/>
            <person name="Lipzen A."/>
            <person name="Ng V."/>
            <person name="Sandor L."/>
            <person name="Barry K."/>
            <person name="Martinez A.T."/>
            <person name="Xiao Y."/>
            <person name="Gibbons J.G."/>
            <person name="Terashima K."/>
            <person name="Hibbett D.S."/>
            <person name="Grigoriev I.V."/>
        </authorList>
    </citation>
    <scope>NUCLEOTIDE SEQUENCE</scope>
    <source>
        <strain evidence="11">TFB10827</strain>
    </source>
</reference>
<evidence type="ECO:0000256" key="1">
    <source>
        <dbReference type="ARBA" id="ARBA00004225"/>
    </source>
</evidence>
<keyword evidence="7" id="KW-0496">Mitochondrion</keyword>
<keyword evidence="3" id="KW-0813">Transport</keyword>
<keyword evidence="12" id="KW-1185">Reference proteome</keyword>
<protein>
    <recommendedName>
        <fullName evidence="13">Mitochondrial carrier</fullName>
    </recommendedName>
</protein>
<dbReference type="PANTHER" id="PTHR45624">
    <property type="entry name" value="MITOCHONDRIAL BASIC AMINO ACIDS TRANSPORTER-RELATED"/>
    <property type="match status" value="1"/>
</dbReference>
<keyword evidence="6" id="KW-1133">Transmembrane helix</keyword>
<dbReference type="Proteomes" id="UP001163828">
    <property type="component" value="Unassembled WGS sequence"/>
</dbReference>
<evidence type="ECO:0000256" key="2">
    <source>
        <dbReference type="ARBA" id="ARBA00006375"/>
    </source>
</evidence>
<feature type="repeat" description="Solcar" evidence="9">
    <location>
        <begin position="875"/>
        <end position="958"/>
    </location>
</feature>
<proteinExistence type="inferred from homology"/>
<comment type="similarity">
    <text evidence="2">Belongs to the mitochondrial carrier (TC 2.A.29) family.</text>
</comment>
<dbReference type="InterPro" id="IPR023395">
    <property type="entry name" value="MCP_dom_sf"/>
</dbReference>
<dbReference type="SUPFAM" id="SSF103506">
    <property type="entry name" value="Mitochondrial carrier"/>
    <property type="match status" value="1"/>
</dbReference>
<dbReference type="PANTHER" id="PTHR45624:SF9">
    <property type="entry name" value="CARRIER PROTEIN, PUTATIVE (AFU_ORTHOLOGUE AFUA_4G06390)-RELATED"/>
    <property type="match status" value="1"/>
</dbReference>
<evidence type="ECO:0000313" key="11">
    <source>
        <dbReference type="EMBL" id="KAJ3993910.1"/>
    </source>
</evidence>
<dbReference type="PROSITE" id="PS50920">
    <property type="entry name" value="SOLCAR"/>
    <property type="match status" value="3"/>
</dbReference>
<keyword evidence="8 9" id="KW-0472">Membrane</keyword>
<dbReference type="Gene3D" id="1.50.40.10">
    <property type="entry name" value="Mitochondrial carrier domain"/>
    <property type="match status" value="1"/>
</dbReference>
<comment type="caution">
    <text evidence="11">The sequence shown here is derived from an EMBL/GenBank/DDBJ whole genome shotgun (WGS) entry which is preliminary data.</text>
</comment>
<evidence type="ECO:0000256" key="3">
    <source>
        <dbReference type="ARBA" id="ARBA00022448"/>
    </source>
</evidence>
<dbReference type="Pfam" id="PF00153">
    <property type="entry name" value="Mito_carr"/>
    <property type="match status" value="3"/>
</dbReference>
<evidence type="ECO:0000256" key="7">
    <source>
        <dbReference type="ARBA" id="ARBA00023128"/>
    </source>
</evidence>
<feature type="repeat" description="Solcar" evidence="9">
    <location>
        <begin position="972"/>
        <end position="1066"/>
    </location>
</feature>
<dbReference type="InterPro" id="IPR018108">
    <property type="entry name" value="MCP_transmembrane"/>
</dbReference>
<evidence type="ECO:0008006" key="13">
    <source>
        <dbReference type="Google" id="ProtNLM"/>
    </source>
</evidence>
<dbReference type="EMBL" id="MU790734">
    <property type="protein sequence ID" value="KAJ3993910.1"/>
    <property type="molecule type" value="Genomic_DNA"/>
</dbReference>
<evidence type="ECO:0000313" key="12">
    <source>
        <dbReference type="Proteomes" id="UP001163828"/>
    </source>
</evidence>